<dbReference type="Gene3D" id="3.40.50.300">
    <property type="entry name" value="P-loop containing nucleotide triphosphate hydrolases"/>
    <property type="match status" value="1"/>
</dbReference>
<dbReference type="Proteomes" id="UP000033572">
    <property type="component" value="Unassembled WGS sequence"/>
</dbReference>
<proteinExistence type="predicted"/>
<dbReference type="KEGG" id="mfol:DXT68_15645"/>
<dbReference type="EMBL" id="JYIU01000027">
    <property type="protein sequence ID" value="KJL25532.1"/>
    <property type="molecule type" value="Genomic_DNA"/>
</dbReference>
<dbReference type="RefSeq" id="WP_052677599.1">
    <property type="nucleotide sequence ID" value="NZ_CP031425.1"/>
</dbReference>
<name>A0A0F0KX92_9MICO</name>
<evidence type="ECO:0000313" key="1">
    <source>
        <dbReference type="EMBL" id="KJL25532.1"/>
    </source>
</evidence>
<dbReference type="InterPro" id="IPR027417">
    <property type="entry name" value="P-loop_NTPase"/>
</dbReference>
<dbReference type="PATRIC" id="fig|104336.4.peg.485"/>
<keyword evidence="2" id="KW-1185">Reference proteome</keyword>
<dbReference type="GeneID" id="94445826"/>
<evidence type="ECO:0000313" key="2">
    <source>
        <dbReference type="Proteomes" id="UP000033572"/>
    </source>
</evidence>
<dbReference type="SUPFAM" id="SSF52540">
    <property type="entry name" value="P-loop containing nucleoside triphosphate hydrolases"/>
    <property type="match status" value="1"/>
</dbReference>
<dbReference type="AlphaFoldDB" id="A0A0F0KX92"/>
<gene>
    <name evidence="1" type="ORF">RN50_00463</name>
</gene>
<organism evidence="1 2">
    <name type="scientific">Microbacterium foliorum</name>
    <dbReference type="NCBI Taxonomy" id="104336"/>
    <lineage>
        <taxon>Bacteria</taxon>
        <taxon>Bacillati</taxon>
        <taxon>Actinomycetota</taxon>
        <taxon>Actinomycetes</taxon>
        <taxon>Micrococcales</taxon>
        <taxon>Microbacteriaceae</taxon>
        <taxon>Microbacterium</taxon>
    </lineage>
</organism>
<sequence>MLFSVTGASAAGKSTVLAHLEHVAWGVPIRLVEFDSVGVPAGADTAWRHGAVERWVADALQHEKRGVHTVLCGQVPMGELLAAPSADRLTGIAVCLLHCSPEERTSRLLSRGEHPDAIVHHNRFGEWFLAHTLDPRHAPEVITVRSETSMQWPRWRDLEAGDPAWKAEIIDTDAMSPREVALAVEAWIRQGLAPA</sequence>
<protein>
    <submittedName>
        <fullName evidence="1">Uncharacterized protein</fullName>
    </submittedName>
</protein>
<reference evidence="1 2" key="1">
    <citation type="submission" date="2015-02" db="EMBL/GenBank/DDBJ databases">
        <title>Draft genome sequences of ten Microbacterium spp. with emphasis on heavy metal contaminated environments.</title>
        <authorList>
            <person name="Corretto E."/>
        </authorList>
    </citation>
    <scope>NUCLEOTIDE SEQUENCE [LARGE SCALE GENOMIC DNA]</scope>
    <source>
        <strain evidence="1 2">DSM 12966</strain>
    </source>
</reference>
<accession>A0A0F0KX92</accession>
<comment type="caution">
    <text evidence="1">The sequence shown here is derived from an EMBL/GenBank/DDBJ whole genome shotgun (WGS) entry which is preliminary data.</text>
</comment>